<evidence type="ECO:0000313" key="1">
    <source>
        <dbReference type="EMBL" id="GAL78419.1"/>
    </source>
</evidence>
<dbReference type="AlphaFoldDB" id="A0A090WSS4"/>
<organism evidence="1 2">
    <name type="scientific">Algibacter lectus</name>
    <dbReference type="NCBI Taxonomy" id="221126"/>
    <lineage>
        <taxon>Bacteria</taxon>
        <taxon>Pseudomonadati</taxon>
        <taxon>Bacteroidota</taxon>
        <taxon>Flavobacteriia</taxon>
        <taxon>Flavobacteriales</taxon>
        <taxon>Flavobacteriaceae</taxon>
        <taxon>Algibacter</taxon>
    </lineage>
</organism>
<accession>A0A090WSS4</accession>
<dbReference type="EMBL" id="BBNU01000003">
    <property type="protein sequence ID" value="GAL78419.1"/>
    <property type="molecule type" value="Genomic_DNA"/>
</dbReference>
<gene>
    <name evidence="1" type="ORF">JCM19274_883</name>
</gene>
<reference evidence="1 2" key="1">
    <citation type="journal article" date="2014" name="Genome Announc.">
        <title>Draft Genome Sequences of Marine Flavobacterium Algibacter lectus Strains SS8 and NR4.</title>
        <authorList>
            <person name="Takatani N."/>
            <person name="Nakanishi M."/>
            <person name="Meirelles P."/>
            <person name="Mino S."/>
            <person name="Suda W."/>
            <person name="Oshima K."/>
            <person name="Hattori M."/>
            <person name="Ohkuma M."/>
            <person name="Hosokawa M."/>
            <person name="Miyashita K."/>
            <person name="Thompson F.L."/>
            <person name="Niwa A."/>
            <person name="Sawabe T."/>
            <person name="Sawabe T."/>
        </authorList>
    </citation>
    <scope>NUCLEOTIDE SEQUENCE [LARGE SCALE GENOMIC DNA]</scope>
    <source>
        <strain evidence="2">JCM19274</strain>
    </source>
</reference>
<dbReference type="RefSeq" id="WP_042496035.1">
    <property type="nucleotide sequence ID" value="NZ_BBNU01000003.1"/>
</dbReference>
<name>A0A090WSS4_9FLAO</name>
<dbReference type="Proteomes" id="UP000029643">
    <property type="component" value="Unassembled WGS sequence"/>
</dbReference>
<sequence length="99" mass="11243">MSRNVVSIFFLFAFVVFLSTPTIIAMVDNSVDISLFFSMAEEEENGHPKSKNVQDIILENQDHEGFISLAEEAIHLSYYVKNYSKPYLNLISPPPPKFA</sequence>
<comment type="caution">
    <text evidence="1">The sequence shown here is derived from an EMBL/GenBank/DDBJ whole genome shotgun (WGS) entry which is preliminary data.</text>
</comment>
<protein>
    <submittedName>
        <fullName evidence="1">Uncharacterized protein</fullName>
    </submittedName>
</protein>
<evidence type="ECO:0000313" key="2">
    <source>
        <dbReference type="Proteomes" id="UP000029643"/>
    </source>
</evidence>
<dbReference type="STRING" id="221126.SAMN04489722_103266"/>
<proteinExistence type="predicted"/>